<dbReference type="Proteomes" id="UP000036097">
    <property type="component" value="Unassembled WGS sequence"/>
</dbReference>
<name>A0A0J1GWH9_9GAMM</name>
<dbReference type="PATRIC" id="fig|1195763.3.peg.3725"/>
<keyword evidence="2" id="KW-0238">DNA-binding</keyword>
<dbReference type="OrthoDB" id="552202at2"/>
<accession>A0A0J1GWH9</accession>
<dbReference type="Pfam" id="PF03479">
    <property type="entry name" value="PCC"/>
    <property type="match status" value="1"/>
</dbReference>
<keyword evidence="3" id="KW-1185">Reference proteome</keyword>
<dbReference type="PANTHER" id="PTHR34988">
    <property type="entry name" value="PROTEIN, PUTATIVE-RELATED"/>
    <property type="match status" value="1"/>
</dbReference>
<dbReference type="RefSeq" id="WP_047880191.1">
    <property type="nucleotide sequence ID" value="NZ_LDOT01000026.1"/>
</dbReference>
<dbReference type="InterPro" id="IPR005175">
    <property type="entry name" value="PPC_dom"/>
</dbReference>
<dbReference type="PROSITE" id="PS51742">
    <property type="entry name" value="PPC"/>
    <property type="match status" value="1"/>
</dbReference>
<organism evidence="2 3">
    <name type="scientific">Photobacterium aquae</name>
    <dbReference type="NCBI Taxonomy" id="1195763"/>
    <lineage>
        <taxon>Bacteria</taxon>
        <taxon>Pseudomonadati</taxon>
        <taxon>Pseudomonadota</taxon>
        <taxon>Gammaproteobacteria</taxon>
        <taxon>Vibrionales</taxon>
        <taxon>Vibrionaceae</taxon>
        <taxon>Photobacterium</taxon>
    </lineage>
</organism>
<reference evidence="2 3" key="1">
    <citation type="submission" date="2015-05" db="EMBL/GenBank/DDBJ databases">
        <title>Photobacterium galathea sp. nov.</title>
        <authorList>
            <person name="Machado H."/>
            <person name="Gram L."/>
        </authorList>
    </citation>
    <scope>NUCLEOTIDE SEQUENCE [LARGE SCALE GENOMIC DNA]</scope>
    <source>
        <strain evidence="2 3">CGMCC 1.12159</strain>
    </source>
</reference>
<dbReference type="EMBL" id="LDOT01000026">
    <property type="protein sequence ID" value="KLV03764.1"/>
    <property type="molecule type" value="Genomic_DNA"/>
</dbReference>
<sequence>MLTPHAFRLTQGDDLKQAVLAYIQGHHILAGSLISGVGCLSAAEIRLANEKNEITLSGPLEILTLSGTLTPEHVHLHISVADAEGKVTGGHLMDGCIVSYTAEICLVEYGNMVFSREVDLATGFTELVIDKRR</sequence>
<dbReference type="AlphaFoldDB" id="A0A0J1GWH9"/>
<evidence type="ECO:0000313" key="2">
    <source>
        <dbReference type="EMBL" id="KLV03764.1"/>
    </source>
</evidence>
<gene>
    <name evidence="2" type="ORF">ABT56_17470</name>
</gene>
<dbReference type="STRING" id="1195763.ABT56_17470"/>
<feature type="domain" description="PPC" evidence="1">
    <location>
        <begin position="1"/>
        <end position="130"/>
    </location>
</feature>
<evidence type="ECO:0000313" key="3">
    <source>
        <dbReference type="Proteomes" id="UP000036097"/>
    </source>
</evidence>
<comment type="caution">
    <text evidence="2">The sequence shown here is derived from an EMBL/GenBank/DDBJ whole genome shotgun (WGS) entry which is preliminary data.</text>
</comment>
<dbReference type="SUPFAM" id="SSF117856">
    <property type="entry name" value="AF0104/ALDC/Ptd012-like"/>
    <property type="match status" value="1"/>
</dbReference>
<evidence type="ECO:0000259" key="1">
    <source>
        <dbReference type="PROSITE" id="PS51742"/>
    </source>
</evidence>
<dbReference type="Gene3D" id="3.30.1330.80">
    <property type="entry name" value="Hypothetical protein, similar to alpha- acetolactate decarboxylase, domain 2"/>
    <property type="match status" value="1"/>
</dbReference>
<dbReference type="CDD" id="cd11378">
    <property type="entry name" value="DUF296"/>
    <property type="match status" value="1"/>
</dbReference>
<protein>
    <submittedName>
        <fullName evidence="2">DNA-binding protein</fullName>
    </submittedName>
</protein>
<dbReference type="GO" id="GO:0003677">
    <property type="term" value="F:DNA binding"/>
    <property type="evidence" value="ECO:0007669"/>
    <property type="project" value="UniProtKB-KW"/>
</dbReference>
<dbReference type="PANTHER" id="PTHR34988:SF1">
    <property type="entry name" value="DNA-BINDING PROTEIN"/>
    <property type="match status" value="1"/>
</dbReference>
<proteinExistence type="predicted"/>